<evidence type="ECO:0000256" key="2">
    <source>
        <dbReference type="ARBA" id="ARBA00022448"/>
    </source>
</evidence>
<dbReference type="GO" id="GO:0005886">
    <property type="term" value="C:plasma membrane"/>
    <property type="evidence" value="ECO:0007669"/>
    <property type="project" value="UniProtKB-SubCell"/>
</dbReference>
<feature type="transmembrane region" description="Helical" evidence="8">
    <location>
        <begin position="135"/>
        <end position="155"/>
    </location>
</feature>
<evidence type="ECO:0000256" key="6">
    <source>
        <dbReference type="ARBA" id="ARBA00023065"/>
    </source>
</evidence>
<keyword evidence="5 8" id="KW-1133">Transmembrane helix</keyword>
<feature type="transmembrane region" description="Helical" evidence="8">
    <location>
        <begin position="195"/>
        <end position="216"/>
    </location>
</feature>
<keyword evidence="7 8" id="KW-0472">Membrane</keyword>
<evidence type="ECO:0000256" key="4">
    <source>
        <dbReference type="ARBA" id="ARBA00022692"/>
    </source>
</evidence>
<dbReference type="PANTHER" id="PTHR32024:SF4">
    <property type="entry name" value="KTR SYSTEM POTASSIUM UPTAKE PROTEIN D"/>
    <property type="match status" value="1"/>
</dbReference>
<dbReference type="InterPro" id="IPR003445">
    <property type="entry name" value="Cat_transpt"/>
</dbReference>
<keyword evidence="10" id="KW-1185">Reference proteome</keyword>
<dbReference type="EMBL" id="CP041666">
    <property type="protein sequence ID" value="QDP39222.1"/>
    <property type="molecule type" value="Genomic_DNA"/>
</dbReference>
<protein>
    <submittedName>
        <fullName evidence="9">TrkH family potassium uptake protein</fullName>
    </submittedName>
</protein>
<organism evidence="9 10">
    <name type="scientific">Radiobacillus deserti</name>
    <dbReference type="NCBI Taxonomy" id="2594883"/>
    <lineage>
        <taxon>Bacteria</taxon>
        <taxon>Bacillati</taxon>
        <taxon>Bacillota</taxon>
        <taxon>Bacilli</taxon>
        <taxon>Bacillales</taxon>
        <taxon>Bacillaceae</taxon>
        <taxon>Radiobacillus</taxon>
    </lineage>
</organism>
<evidence type="ECO:0000256" key="7">
    <source>
        <dbReference type="ARBA" id="ARBA00023136"/>
    </source>
</evidence>
<accession>A0A516KCU4</accession>
<dbReference type="PANTHER" id="PTHR32024">
    <property type="entry name" value="TRK SYSTEM POTASSIUM UPTAKE PROTEIN TRKG-RELATED"/>
    <property type="match status" value="1"/>
</dbReference>
<evidence type="ECO:0000256" key="1">
    <source>
        <dbReference type="ARBA" id="ARBA00004651"/>
    </source>
</evidence>
<evidence type="ECO:0000256" key="5">
    <source>
        <dbReference type="ARBA" id="ARBA00022989"/>
    </source>
</evidence>
<dbReference type="GO" id="GO:0008324">
    <property type="term" value="F:monoatomic cation transmembrane transporter activity"/>
    <property type="evidence" value="ECO:0007669"/>
    <property type="project" value="InterPro"/>
</dbReference>
<feature type="transmembrane region" description="Helical" evidence="8">
    <location>
        <begin position="52"/>
        <end position="71"/>
    </location>
</feature>
<dbReference type="Pfam" id="PF02386">
    <property type="entry name" value="TrkH"/>
    <property type="match status" value="1"/>
</dbReference>
<feature type="transmembrane region" description="Helical" evidence="8">
    <location>
        <begin position="359"/>
        <end position="379"/>
    </location>
</feature>
<keyword evidence="6" id="KW-0406">Ion transport</keyword>
<gene>
    <name evidence="9" type="ORF">FN924_02835</name>
</gene>
<comment type="subcellular location">
    <subcellularLocation>
        <location evidence="1">Cell membrane</location>
        <topology evidence="1">Multi-pass membrane protein</topology>
    </subcellularLocation>
</comment>
<dbReference type="RefSeq" id="WP_143891972.1">
    <property type="nucleotide sequence ID" value="NZ_CP041666.1"/>
</dbReference>
<feature type="transmembrane region" description="Helical" evidence="8">
    <location>
        <begin position="321"/>
        <end position="339"/>
    </location>
</feature>
<evidence type="ECO:0000313" key="9">
    <source>
        <dbReference type="EMBL" id="QDP39222.1"/>
    </source>
</evidence>
<evidence type="ECO:0000313" key="10">
    <source>
        <dbReference type="Proteomes" id="UP000315215"/>
    </source>
</evidence>
<dbReference type="GO" id="GO:0030001">
    <property type="term" value="P:metal ion transport"/>
    <property type="evidence" value="ECO:0007669"/>
    <property type="project" value="UniProtKB-ARBA"/>
</dbReference>
<reference evidence="9 10" key="1">
    <citation type="submission" date="2019-07" db="EMBL/GenBank/DDBJ databases">
        <authorList>
            <person name="Li J."/>
        </authorList>
    </citation>
    <scope>NUCLEOTIDE SEQUENCE [LARGE SCALE GENOMIC DNA]</scope>
    <source>
        <strain evidence="9 10">TKL69</strain>
    </source>
</reference>
<keyword evidence="3" id="KW-1003">Cell membrane</keyword>
<dbReference type="OrthoDB" id="9810952at2"/>
<feature type="transmembrane region" description="Helical" evidence="8">
    <location>
        <begin position="20"/>
        <end position="40"/>
    </location>
</feature>
<feature type="transmembrane region" description="Helical" evidence="8">
    <location>
        <begin position="386"/>
        <end position="406"/>
    </location>
</feature>
<dbReference type="KEGG" id="aqt:FN924_02835"/>
<dbReference type="AlphaFoldDB" id="A0A516KCU4"/>
<keyword evidence="4 8" id="KW-0812">Transmembrane</keyword>
<name>A0A516KCU4_9BACI</name>
<dbReference type="Proteomes" id="UP000315215">
    <property type="component" value="Chromosome"/>
</dbReference>
<keyword evidence="2" id="KW-0813">Transport</keyword>
<proteinExistence type="predicted"/>
<feature type="transmembrane region" description="Helical" evidence="8">
    <location>
        <begin position="412"/>
        <end position="436"/>
    </location>
</feature>
<feature type="transmembrane region" description="Helical" evidence="8">
    <location>
        <begin position="237"/>
        <end position="260"/>
    </location>
</feature>
<sequence>MNLFSRQFKLSKQLSTIHLIVLFYLGAVAISTILLSIPWLHEADADLSFIEIAFTAVSAISVTGLSVISVADTFNGAGYIVLAVVLQFGGIGIMTLGTFIWILLGKKIGLRERQLIQVDQNRTTLSGLVNLMLKILKIIISIEIVGTIVLGTYFLSYYDTWYEAFLQGFFGAVSATTNAGFDITGNSLIPFANDYFVQFVNIILLILGAIGFPVLIEIQELIKGVYKDTNEKYTFSLFTKLTTITFFGLVLIGTIAIAYLDRNHFFANKEWHETFFYSLFQSVSTRNGGLATMDVSLFSIPTQLVLSVLMFIGASPSSVGGGIRTTTFAIMMLAIYNYAKGNSSIKIFGREIDQEDITRSFIVISTATMLCMASIIILAHTEPFPIISIIFEVCSAFGTTGLSLGITADLSVFGKLVIMFLMFVGRIGIFSFLFLLRGKVSKDLFRYPTERVIIG</sequence>
<evidence type="ECO:0000256" key="8">
    <source>
        <dbReference type="SAM" id="Phobius"/>
    </source>
</evidence>
<feature type="transmembrane region" description="Helical" evidence="8">
    <location>
        <begin position="77"/>
        <end position="104"/>
    </location>
</feature>
<evidence type="ECO:0000256" key="3">
    <source>
        <dbReference type="ARBA" id="ARBA00022475"/>
    </source>
</evidence>